<accession>A0ABV7JAS4</accession>
<keyword evidence="1" id="KW-1133">Transmembrane helix</keyword>
<dbReference type="RefSeq" id="WP_157892845.1">
    <property type="nucleotide sequence ID" value="NZ_JBHRTS010000007.1"/>
</dbReference>
<dbReference type="EMBL" id="JBHRTS010000007">
    <property type="protein sequence ID" value="MFC3195228.1"/>
    <property type="molecule type" value="Genomic_DNA"/>
</dbReference>
<dbReference type="InterPro" id="IPR025738">
    <property type="entry name" value="BatD"/>
</dbReference>
<protein>
    <submittedName>
        <fullName evidence="2">BatD family protein</fullName>
    </submittedName>
</protein>
<reference evidence="3" key="1">
    <citation type="journal article" date="2019" name="Int. J. Syst. Evol. Microbiol.">
        <title>The Global Catalogue of Microorganisms (GCM) 10K type strain sequencing project: providing services to taxonomists for standard genome sequencing and annotation.</title>
        <authorList>
            <consortium name="The Broad Institute Genomics Platform"/>
            <consortium name="The Broad Institute Genome Sequencing Center for Infectious Disease"/>
            <person name="Wu L."/>
            <person name="Ma J."/>
        </authorList>
    </citation>
    <scope>NUCLEOTIDE SEQUENCE [LARGE SCALE GENOMIC DNA]</scope>
    <source>
        <strain evidence="3">KCTC 42953</strain>
    </source>
</reference>
<dbReference type="Proteomes" id="UP001595533">
    <property type="component" value="Unassembled WGS sequence"/>
</dbReference>
<dbReference type="Pfam" id="PF13584">
    <property type="entry name" value="BatD"/>
    <property type="match status" value="1"/>
</dbReference>
<name>A0ABV7JAS4_9GAMM</name>
<dbReference type="PANTHER" id="PTHR40940">
    <property type="entry name" value="PROTEIN BATD-RELATED"/>
    <property type="match status" value="1"/>
</dbReference>
<feature type="transmembrane region" description="Helical" evidence="1">
    <location>
        <begin position="431"/>
        <end position="451"/>
    </location>
</feature>
<evidence type="ECO:0000313" key="2">
    <source>
        <dbReference type="EMBL" id="MFC3195228.1"/>
    </source>
</evidence>
<comment type="caution">
    <text evidence="2">The sequence shown here is derived from an EMBL/GenBank/DDBJ whole genome shotgun (WGS) entry which is preliminary data.</text>
</comment>
<keyword evidence="1" id="KW-0812">Transmembrane</keyword>
<evidence type="ECO:0000313" key="3">
    <source>
        <dbReference type="Proteomes" id="UP001595533"/>
    </source>
</evidence>
<keyword evidence="1" id="KW-0472">Membrane</keyword>
<organism evidence="2 3">
    <name type="scientific">Marinicella sediminis</name>
    <dbReference type="NCBI Taxonomy" id="1792834"/>
    <lineage>
        <taxon>Bacteria</taxon>
        <taxon>Pseudomonadati</taxon>
        <taxon>Pseudomonadota</taxon>
        <taxon>Gammaproteobacteria</taxon>
        <taxon>Lysobacterales</taxon>
        <taxon>Marinicellaceae</taxon>
        <taxon>Marinicella</taxon>
    </lineage>
</organism>
<keyword evidence="3" id="KW-1185">Reference proteome</keyword>
<evidence type="ECO:0000256" key="1">
    <source>
        <dbReference type="SAM" id="Phobius"/>
    </source>
</evidence>
<dbReference type="PANTHER" id="PTHR40940:SF1">
    <property type="entry name" value="PROTEIN BATD"/>
    <property type="match status" value="1"/>
</dbReference>
<proteinExistence type="predicted"/>
<gene>
    <name evidence="2" type="ORF">ACFODZ_13325</name>
</gene>
<sequence>MTIKPLKTGDSMTAERFFTGLLLLFMWLLSSQAQAEIKAAVDRPTLYFGESLTLTITSDQNTNTQPDFTLLDAVFHVGQTGKSSSTQIINGEMSTQTQWQVLLVPKSMGSHIIPPIEVDGERTDPIKITVNKPDPNAQAKGDIFIEIETNKESAFVQEEIILTVRLLYAIALKNGALSEPGGDGVIVQQINKGANYTTQRDGKTYQVLERKYAIFAENSGRLTLNPLVFEGEVTDNSRRSFGMFQRGRPIRQVSEIRELDIKQIPQSFIGQDWIPAKQLNLTQSWSQDKPYQVGEPITRTITLAAHGLSETQLPELQIPTLNGAKVYQDKTDTMTRTDGKQLIATKVIKYAVIPTSEGPLDIPALELAWYDTINQQPRTTTIPASQLDIEAATGGLNEAPQAFNFQPNKPPVTLAEPVNEPLSEGNPAHSIWQYTTYALALLWAITLVLLFKKKSAPQVNTPTTEPQISSAHLKRLKSLDPTELQQALVDTWNHRNNQSVTNLSQIDHQLADEDLRQALTDLQLSLYRQQGELKPFNWAQAINKGRYVPAQPQTSKSEGLPGLYE</sequence>